<sequence>MGEREDGPLHAARPGLDQRTCVRPVRRSCRCILRAGGAVTAAEDSSWGTPGTLRASDALPPSECWALASTRSTGRLGFFRDGLLDIFPVHYVVLDERIYFRTSADGIIATSDLGRAAFQVDQVNKETHSGWSILANGPVTRVEDPGLLTTLWGKAVEEPWAPGQRDLFFCLAPTQLRGLRVSTAH</sequence>
<dbReference type="Pfam" id="PF12900">
    <property type="entry name" value="Pyridox_ox_2"/>
    <property type="match status" value="1"/>
</dbReference>
<dbReference type="SUPFAM" id="SSF50475">
    <property type="entry name" value="FMN-binding split barrel"/>
    <property type="match status" value="1"/>
</dbReference>
<dbReference type="EMBL" id="VSLD01000004">
    <property type="protein sequence ID" value="TYC98629.1"/>
    <property type="molecule type" value="Genomic_DNA"/>
</dbReference>
<dbReference type="Gene3D" id="2.30.110.10">
    <property type="entry name" value="Electron Transport, Fmn-binding Protein, Chain A"/>
    <property type="match status" value="1"/>
</dbReference>
<reference evidence="1 2" key="1">
    <citation type="submission" date="2019-08" db="EMBL/GenBank/DDBJ databases">
        <title>Genone of Arthrobacter echini P9.</title>
        <authorList>
            <person name="Bowman J.P."/>
        </authorList>
    </citation>
    <scope>NUCLEOTIDE SEQUENCE [LARGE SCALE GENOMIC DNA]</scope>
    <source>
        <strain evidence="1 2">P9</strain>
    </source>
</reference>
<evidence type="ECO:0000313" key="1">
    <source>
        <dbReference type="EMBL" id="TYC98629.1"/>
    </source>
</evidence>
<gene>
    <name evidence="1" type="ORF">FQ377_09955</name>
</gene>
<evidence type="ECO:0000313" key="2">
    <source>
        <dbReference type="Proteomes" id="UP000323410"/>
    </source>
</evidence>
<comment type="caution">
    <text evidence="1">The sequence shown here is derived from an EMBL/GenBank/DDBJ whole genome shotgun (WGS) entry which is preliminary data.</text>
</comment>
<organism evidence="1 2">
    <name type="scientific">Arthrobacter echini</name>
    <dbReference type="NCBI Taxonomy" id="1529066"/>
    <lineage>
        <taxon>Bacteria</taxon>
        <taxon>Bacillati</taxon>
        <taxon>Actinomycetota</taxon>
        <taxon>Actinomycetes</taxon>
        <taxon>Micrococcales</taxon>
        <taxon>Micrococcaceae</taxon>
        <taxon>Arthrobacter</taxon>
    </lineage>
</organism>
<accession>A0A5D0XQT8</accession>
<dbReference type="AlphaFoldDB" id="A0A5D0XQT8"/>
<dbReference type="OrthoDB" id="4726615at2"/>
<protein>
    <submittedName>
        <fullName evidence="1">Pyridoxamine 5'-phosphate oxidase family protein</fullName>
    </submittedName>
</protein>
<name>A0A5D0XQT8_9MICC</name>
<proteinExistence type="predicted"/>
<dbReference type="Proteomes" id="UP000323410">
    <property type="component" value="Unassembled WGS sequence"/>
</dbReference>
<dbReference type="InterPro" id="IPR024747">
    <property type="entry name" value="Pyridox_Oxase-rel"/>
</dbReference>
<keyword evidence="2" id="KW-1185">Reference proteome</keyword>
<dbReference type="InterPro" id="IPR012349">
    <property type="entry name" value="Split_barrel_FMN-bd"/>
</dbReference>